<protein>
    <submittedName>
        <fullName evidence="4">DUF1016 domain-containing protein</fullName>
    </submittedName>
</protein>
<dbReference type="Pfam" id="PF06250">
    <property type="entry name" value="YhcG_C"/>
    <property type="match status" value="1"/>
</dbReference>
<evidence type="ECO:0000313" key="5">
    <source>
        <dbReference type="Proteomes" id="UP000230052"/>
    </source>
</evidence>
<accession>A0A2J0L2H7</accession>
<reference evidence="4 5" key="1">
    <citation type="submission" date="2017-09" db="EMBL/GenBank/DDBJ databases">
        <title>Depth-based differentiation of microbial function through sediment-hosted aquifers and enrichment of novel symbionts in the deep terrestrial subsurface.</title>
        <authorList>
            <person name="Probst A.J."/>
            <person name="Ladd B."/>
            <person name="Jarett J.K."/>
            <person name="Geller-Mcgrath D.E."/>
            <person name="Sieber C.M."/>
            <person name="Emerson J.B."/>
            <person name="Anantharaman K."/>
            <person name="Thomas B.C."/>
            <person name="Malmstrom R."/>
            <person name="Stieglmeier M."/>
            <person name="Klingl A."/>
            <person name="Woyke T."/>
            <person name="Ryan C.M."/>
            <person name="Banfield J.F."/>
        </authorList>
    </citation>
    <scope>NUCLEOTIDE SEQUENCE [LARGE SCALE GENOMIC DNA]</scope>
    <source>
        <strain evidence="4">CG07_land_8_20_14_0_80_42_15</strain>
    </source>
</reference>
<dbReference type="GO" id="GO:0003676">
    <property type="term" value="F:nucleic acid binding"/>
    <property type="evidence" value="ECO:0007669"/>
    <property type="project" value="InterPro"/>
</dbReference>
<dbReference type="Proteomes" id="UP000230052">
    <property type="component" value="Unassembled WGS sequence"/>
</dbReference>
<comment type="caution">
    <text evidence="4">The sequence shown here is derived from an EMBL/GenBank/DDBJ whole genome shotgun (WGS) entry which is preliminary data.</text>
</comment>
<proteinExistence type="predicted"/>
<organism evidence="4 5">
    <name type="scientific">Candidatus Aquitaenariimonas noxiae</name>
    <dbReference type="NCBI Taxonomy" id="1974741"/>
    <lineage>
        <taxon>Bacteria</taxon>
        <taxon>Pseudomonadati</taxon>
        <taxon>Candidatus Omnitrophota</taxon>
        <taxon>Candidatus Aquitaenariimonas</taxon>
    </lineage>
</organism>
<evidence type="ECO:0000259" key="3">
    <source>
        <dbReference type="Pfam" id="PF17761"/>
    </source>
</evidence>
<feature type="domain" description="YhcG PDDEXK nuclease" evidence="2">
    <location>
        <begin position="225"/>
        <end position="379"/>
    </location>
</feature>
<dbReference type="Pfam" id="PF17761">
    <property type="entry name" value="DUF1016_N"/>
    <property type="match status" value="1"/>
</dbReference>
<dbReference type="EMBL" id="PEWV01000011">
    <property type="protein sequence ID" value="PIU42303.1"/>
    <property type="molecule type" value="Genomic_DNA"/>
</dbReference>
<feature type="region of interest" description="Disordered" evidence="1">
    <location>
        <begin position="386"/>
        <end position="407"/>
    </location>
</feature>
<dbReference type="InterPro" id="IPR053148">
    <property type="entry name" value="PD-DEXK-like_domain"/>
</dbReference>
<dbReference type="InterPro" id="IPR041527">
    <property type="entry name" value="YhcG_N"/>
</dbReference>
<evidence type="ECO:0000259" key="2">
    <source>
        <dbReference type="Pfam" id="PF06250"/>
    </source>
</evidence>
<sequence>MQVNREIKRQEKIIGVRGSKSCEYLFTRVVSILEEARSNVVRAVNNNMVIAYWLIGREIVQAIQGGEKRAGYGERLIEQLSAQLTGKYKRGFSVTNVRYFRTFYSVYSERVPEIRHIGCGELKEIPKHHIESGVLEDISLAVNIPVKNKGFSPLLGWSHYRELMNVENKNERLLYEIEAEKENWDVEHLKHQIHTLLFARLLKSKNKDGVMALSREGNVIRRPDDIIKNPYILDFLGLPDFECFHESVLEGAIISNLQNFLLEMGKGFAFVGRQKRLQFDDNYYYVDLVFYNCILKCYLLIDLKIGELTHQDVGQIDGYVRMFDDKYRTEGDNPTIGLILCAKKNETIAKYSVLKESRQIFASKYMLYLPTEDELRKEIERERIVIKSGPNKNKSVQPGNKKRRKNK</sequence>
<evidence type="ECO:0000313" key="4">
    <source>
        <dbReference type="EMBL" id="PIU42303.1"/>
    </source>
</evidence>
<dbReference type="InterPro" id="IPR011856">
    <property type="entry name" value="tRNA_endonuc-like_dom_sf"/>
</dbReference>
<dbReference type="PANTHER" id="PTHR30547:SF5">
    <property type="entry name" value="NUCLEASE YHCG-RELATED"/>
    <property type="match status" value="1"/>
</dbReference>
<name>A0A2J0L2H7_9BACT</name>
<gene>
    <name evidence="4" type="ORF">COS99_00945</name>
</gene>
<dbReference type="PANTHER" id="PTHR30547">
    <property type="entry name" value="UNCHARACTERIZED PROTEIN YHCG-RELATED"/>
    <property type="match status" value="1"/>
</dbReference>
<dbReference type="AlphaFoldDB" id="A0A2J0L2H7"/>
<evidence type="ECO:0000256" key="1">
    <source>
        <dbReference type="SAM" id="MobiDB-lite"/>
    </source>
</evidence>
<dbReference type="InterPro" id="IPR009362">
    <property type="entry name" value="YhcG_C"/>
</dbReference>
<feature type="domain" description="YhcG N-terminal" evidence="3">
    <location>
        <begin position="29"/>
        <end position="200"/>
    </location>
</feature>
<dbReference type="Gene3D" id="3.40.1350.10">
    <property type="match status" value="1"/>
</dbReference>